<dbReference type="AlphaFoldDB" id="A0A545U2G4"/>
<protein>
    <submittedName>
        <fullName evidence="1">HprK-related kinase A</fullName>
    </submittedName>
</protein>
<keyword evidence="2" id="KW-1185">Reference proteome</keyword>
<organism evidence="1 2">
    <name type="scientific">Denitrobaculum tricleocarpae</name>
    <dbReference type="NCBI Taxonomy" id="2591009"/>
    <lineage>
        <taxon>Bacteria</taxon>
        <taxon>Pseudomonadati</taxon>
        <taxon>Pseudomonadota</taxon>
        <taxon>Alphaproteobacteria</taxon>
        <taxon>Rhodospirillales</taxon>
        <taxon>Rhodospirillaceae</taxon>
        <taxon>Denitrobaculum</taxon>
    </lineage>
</organism>
<reference evidence="1 2" key="1">
    <citation type="submission" date="2019-06" db="EMBL/GenBank/DDBJ databases">
        <title>Whole genome sequence for Rhodospirillaceae sp. R148.</title>
        <authorList>
            <person name="Wang G."/>
        </authorList>
    </citation>
    <scope>NUCLEOTIDE SEQUENCE [LARGE SCALE GENOMIC DNA]</scope>
    <source>
        <strain evidence="1 2">R148</strain>
    </source>
</reference>
<dbReference type="RefSeq" id="WP_142894903.1">
    <property type="nucleotide sequence ID" value="NZ_ML660052.1"/>
</dbReference>
<dbReference type="InterPro" id="IPR025662">
    <property type="entry name" value="Sigma_54_int_dom_ATP-bd_1"/>
</dbReference>
<keyword evidence="1" id="KW-0808">Transferase</keyword>
<comment type="caution">
    <text evidence="1">The sequence shown here is derived from an EMBL/GenBank/DDBJ whole genome shotgun (WGS) entry which is preliminary data.</text>
</comment>
<dbReference type="InterPro" id="IPR027417">
    <property type="entry name" value="P-loop_NTPase"/>
</dbReference>
<dbReference type="Gene3D" id="3.40.50.300">
    <property type="entry name" value="P-loop containing nucleotide triphosphate hydrolases"/>
    <property type="match status" value="1"/>
</dbReference>
<dbReference type="NCBIfam" id="TIGR04352">
    <property type="entry name" value="HprK_rel_A"/>
    <property type="match status" value="1"/>
</dbReference>
<dbReference type="EMBL" id="VHSH01000001">
    <property type="protein sequence ID" value="TQV83667.1"/>
    <property type="molecule type" value="Genomic_DNA"/>
</dbReference>
<dbReference type="InterPro" id="IPR027600">
    <property type="entry name" value="HprK-rel_A"/>
</dbReference>
<sequence length="318" mass="34762">MNTPDRIISPETGAQVTRDLNRGRLKFKVGPLVARIGTSYPLLQRDFLDIYRGYPLAGPEEFVHFNLKVDPVSLLRRWIRPKIIADGGFIASPFVPLRGDLAILALEMGLNWQVGTRSDQFLIFHSGVVAKDPAPGEDGPSRAVLMAGESGAGKSTLTAGLAYSGWRLFSDEFGLLDTSDLHLYPYPRPISLKNESIEVMTKRLGEDVFSRPFLNTLKGTIRYLRAPSESLINGHKPARLDLIIFPQYVEGSTGGISEFTGAEAFAMLRGASVNCDRVGRSAFDALSALTGRCKVYGLQYGSMDMAIGMVEALMEDAA</sequence>
<dbReference type="OrthoDB" id="4544211at2"/>
<name>A0A545U2G4_9PROT</name>
<gene>
    <name evidence="1" type="ORF">FKG95_03500</name>
</gene>
<dbReference type="Proteomes" id="UP000315252">
    <property type="component" value="Unassembled WGS sequence"/>
</dbReference>
<proteinExistence type="predicted"/>
<dbReference type="SUPFAM" id="SSF53795">
    <property type="entry name" value="PEP carboxykinase-like"/>
    <property type="match status" value="1"/>
</dbReference>
<evidence type="ECO:0000313" key="1">
    <source>
        <dbReference type="EMBL" id="TQV83667.1"/>
    </source>
</evidence>
<accession>A0A545U2G4</accession>
<keyword evidence="1" id="KW-0418">Kinase</keyword>
<evidence type="ECO:0000313" key="2">
    <source>
        <dbReference type="Proteomes" id="UP000315252"/>
    </source>
</evidence>
<dbReference type="GO" id="GO:0016301">
    <property type="term" value="F:kinase activity"/>
    <property type="evidence" value="ECO:0007669"/>
    <property type="project" value="UniProtKB-KW"/>
</dbReference>
<dbReference type="PROSITE" id="PS00675">
    <property type="entry name" value="SIGMA54_INTERACT_1"/>
    <property type="match status" value="1"/>
</dbReference>